<dbReference type="GO" id="GO:0005737">
    <property type="term" value="C:cytoplasm"/>
    <property type="evidence" value="ECO:0007669"/>
    <property type="project" value="GOC"/>
</dbReference>
<dbReference type="AlphaFoldDB" id="A0A1Y1Z9L3"/>
<reference evidence="3 4" key="1">
    <citation type="submission" date="2016-07" db="EMBL/GenBank/DDBJ databases">
        <title>Pervasive Adenine N6-methylation of Active Genes in Fungi.</title>
        <authorList>
            <consortium name="DOE Joint Genome Institute"/>
            <person name="Mondo S.J."/>
            <person name="Dannebaum R.O."/>
            <person name="Kuo R.C."/>
            <person name="Labutti K."/>
            <person name="Haridas S."/>
            <person name="Kuo A."/>
            <person name="Salamov A."/>
            <person name="Ahrendt S.R."/>
            <person name="Lipzen A."/>
            <person name="Sullivan W."/>
            <person name="Andreopoulos W.B."/>
            <person name="Clum A."/>
            <person name="Lindquist E."/>
            <person name="Daum C."/>
            <person name="Ramamoorthy G.K."/>
            <person name="Gryganskyi A."/>
            <person name="Culley D."/>
            <person name="Magnuson J.K."/>
            <person name="James T.Y."/>
            <person name="O'Malley M.A."/>
            <person name="Stajich J.E."/>
            <person name="Spatafora J.W."/>
            <person name="Visel A."/>
            <person name="Grigoriev I.V."/>
        </authorList>
    </citation>
    <scope>NUCLEOTIDE SEQUENCE [LARGE SCALE GENOMIC DNA]</scope>
    <source>
        <strain evidence="3 4">CBS 931.73</strain>
    </source>
</reference>
<evidence type="ECO:0000259" key="2">
    <source>
        <dbReference type="Pfam" id="PF22766"/>
    </source>
</evidence>
<evidence type="ECO:0000313" key="3">
    <source>
        <dbReference type="EMBL" id="ORY06958.1"/>
    </source>
</evidence>
<gene>
    <name evidence="3" type="ORF">K493DRAFT_403835</name>
</gene>
<comment type="caution">
    <text evidence="3">The sequence shown here is derived from an EMBL/GenBank/DDBJ whole genome shotgun (WGS) entry which is preliminary data.</text>
</comment>
<dbReference type="GO" id="GO:0006888">
    <property type="term" value="P:endoplasmic reticulum to Golgi vesicle-mediated transport"/>
    <property type="evidence" value="ECO:0007669"/>
    <property type="project" value="TreeGrafter"/>
</dbReference>
<dbReference type="STRING" id="1314790.A0A1Y1Z9L3"/>
<accession>A0A1Y1Z9L3</accession>
<proteinExistence type="predicted"/>
<keyword evidence="4" id="KW-1185">Reference proteome</keyword>
<dbReference type="Pfam" id="PF22766">
    <property type="entry name" value="ZW10_C2"/>
    <property type="match status" value="1"/>
</dbReference>
<dbReference type="Gene3D" id="1.10.357.150">
    <property type="match status" value="1"/>
</dbReference>
<dbReference type="InterPro" id="IPR055148">
    <property type="entry name" value="ZW10_C_2"/>
</dbReference>
<dbReference type="PANTHER" id="PTHR12205:SF0">
    <property type="entry name" value="CENTROMERE_KINETOCHORE PROTEIN ZW10 HOMOLOG"/>
    <property type="match status" value="1"/>
</dbReference>
<organism evidence="3 4">
    <name type="scientific">Basidiobolus meristosporus CBS 931.73</name>
    <dbReference type="NCBI Taxonomy" id="1314790"/>
    <lineage>
        <taxon>Eukaryota</taxon>
        <taxon>Fungi</taxon>
        <taxon>Fungi incertae sedis</taxon>
        <taxon>Zoopagomycota</taxon>
        <taxon>Entomophthoromycotina</taxon>
        <taxon>Basidiobolomycetes</taxon>
        <taxon>Basidiobolales</taxon>
        <taxon>Basidiobolaceae</taxon>
        <taxon>Basidiobolus</taxon>
    </lineage>
</organism>
<evidence type="ECO:0000259" key="1">
    <source>
        <dbReference type="Pfam" id="PF20666"/>
    </source>
</evidence>
<dbReference type="InterPro" id="IPR048343">
    <property type="entry name" value="ZW10_C"/>
</dbReference>
<dbReference type="EMBL" id="MCFE01000012">
    <property type="protein sequence ID" value="ORY06958.1"/>
    <property type="molecule type" value="Genomic_DNA"/>
</dbReference>
<dbReference type="Proteomes" id="UP000193498">
    <property type="component" value="Unassembled WGS sequence"/>
</dbReference>
<sequence length="239" mass="27763">MLFHNDCMYIMHHLQTLGYQFSKLSTSKSSQAHVTFVDMVPEFRSLGEKYFNIQLRTQSNSLIETINSLNGFHDATLENKYDLIESTMNQIVYSLNQLSKIWKPILPSHLALKSIGMLLDTVAVRCIQEIQKLGDISEEESHHLYKLSTILTSCDQLMNYDGANIQDVLAAYVPHWSKYHKQIELLELSFAEIMERFRTGQLDEFKPSELENIIRAIFADTALRTKNLEEISRTYRYQT</sequence>
<feature type="domain" description="Centromere/kinetochore protein zw10 C-terminal" evidence="1">
    <location>
        <begin position="2"/>
        <end position="64"/>
    </location>
</feature>
<dbReference type="GO" id="GO:1990423">
    <property type="term" value="C:RZZ complex"/>
    <property type="evidence" value="ECO:0007669"/>
    <property type="project" value="TreeGrafter"/>
</dbReference>
<dbReference type="PANTHER" id="PTHR12205">
    <property type="entry name" value="CENTROMERE/KINETOCHORE PROTEIN ZW10"/>
    <property type="match status" value="1"/>
</dbReference>
<dbReference type="InterPro" id="IPR046362">
    <property type="entry name" value="Zw10/DSL1_C_sf"/>
</dbReference>
<dbReference type="OrthoDB" id="534815at2759"/>
<protein>
    <submittedName>
        <fullName evidence="3">Zw10-domain-containing protein</fullName>
    </submittedName>
</protein>
<dbReference type="GO" id="GO:0007094">
    <property type="term" value="P:mitotic spindle assembly checkpoint signaling"/>
    <property type="evidence" value="ECO:0007669"/>
    <property type="project" value="TreeGrafter"/>
</dbReference>
<dbReference type="Pfam" id="PF20666">
    <property type="entry name" value="ZW10_C"/>
    <property type="match status" value="1"/>
</dbReference>
<dbReference type="InParanoid" id="A0A1Y1Z9L3"/>
<feature type="domain" description="ZW10 C-terminal helical" evidence="2">
    <location>
        <begin position="88"/>
        <end position="231"/>
    </location>
</feature>
<evidence type="ECO:0000313" key="4">
    <source>
        <dbReference type="Proteomes" id="UP000193498"/>
    </source>
</evidence>
<name>A0A1Y1Z9L3_9FUNG</name>